<evidence type="ECO:0000313" key="5">
    <source>
        <dbReference type="EMBL" id="SNS92148.1"/>
    </source>
</evidence>
<dbReference type="SMART" id="SM00421">
    <property type="entry name" value="HTH_LUXR"/>
    <property type="match status" value="1"/>
</dbReference>
<evidence type="ECO:0000313" key="6">
    <source>
        <dbReference type="Proteomes" id="UP000198426"/>
    </source>
</evidence>
<dbReference type="SUPFAM" id="SSF46894">
    <property type="entry name" value="C-terminal effector domain of the bipartite response regulators"/>
    <property type="match status" value="1"/>
</dbReference>
<keyword evidence="6" id="KW-1185">Reference proteome</keyword>
<protein>
    <submittedName>
        <fullName evidence="5">LuxR family transcriptional regulator</fullName>
    </submittedName>
</protein>
<evidence type="ECO:0000256" key="2">
    <source>
        <dbReference type="ARBA" id="ARBA00023125"/>
    </source>
</evidence>
<dbReference type="InterPro" id="IPR016032">
    <property type="entry name" value="Sig_transdc_resp-reg_C-effctor"/>
</dbReference>
<dbReference type="SUPFAM" id="SSF75516">
    <property type="entry name" value="Pheromone-binding domain of LuxR-like quorum-sensing transcription factors"/>
    <property type="match status" value="1"/>
</dbReference>
<evidence type="ECO:0000259" key="4">
    <source>
        <dbReference type="SMART" id="SM00421"/>
    </source>
</evidence>
<keyword evidence="3" id="KW-0804">Transcription</keyword>
<keyword evidence="2" id="KW-0238">DNA-binding</keyword>
<evidence type="ECO:0000256" key="3">
    <source>
        <dbReference type="ARBA" id="ARBA00023163"/>
    </source>
</evidence>
<organism evidence="5 6">
    <name type="scientific">Tropicimonas sediminicola</name>
    <dbReference type="NCBI Taxonomy" id="1031541"/>
    <lineage>
        <taxon>Bacteria</taxon>
        <taxon>Pseudomonadati</taxon>
        <taxon>Pseudomonadota</taxon>
        <taxon>Alphaproteobacteria</taxon>
        <taxon>Rhodobacterales</taxon>
        <taxon>Roseobacteraceae</taxon>
        <taxon>Tropicimonas</taxon>
    </lineage>
</organism>
<dbReference type="Pfam" id="PF03472">
    <property type="entry name" value="Autoind_bind"/>
    <property type="match status" value="1"/>
</dbReference>
<reference evidence="5 6" key="1">
    <citation type="submission" date="2017-06" db="EMBL/GenBank/DDBJ databases">
        <authorList>
            <person name="Kim H.J."/>
            <person name="Triplett B.A."/>
        </authorList>
    </citation>
    <scope>NUCLEOTIDE SEQUENCE [LARGE SCALE GENOMIC DNA]</scope>
    <source>
        <strain evidence="5 6">DSM 29339</strain>
    </source>
</reference>
<keyword evidence="1" id="KW-0805">Transcription regulation</keyword>
<dbReference type="Proteomes" id="UP000198426">
    <property type="component" value="Unassembled WGS sequence"/>
</dbReference>
<proteinExistence type="predicted"/>
<dbReference type="OrthoDB" id="7826109at2"/>
<dbReference type="GO" id="GO:0003677">
    <property type="term" value="F:DNA binding"/>
    <property type="evidence" value="ECO:0007669"/>
    <property type="project" value="UniProtKB-KW"/>
</dbReference>
<dbReference type="GO" id="GO:0006355">
    <property type="term" value="P:regulation of DNA-templated transcription"/>
    <property type="evidence" value="ECO:0007669"/>
    <property type="project" value="InterPro"/>
</dbReference>
<dbReference type="InterPro" id="IPR036693">
    <property type="entry name" value="TF_LuxR_autoind-bd_dom_sf"/>
</dbReference>
<dbReference type="AlphaFoldDB" id="A0A239IFY2"/>
<dbReference type="Gene3D" id="1.10.10.10">
    <property type="entry name" value="Winged helix-like DNA-binding domain superfamily/Winged helix DNA-binding domain"/>
    <property type="match status" value="1"/>
</dbReference>
<accession>A0A239IFY2</accession>
<sequence>MADRAAVDRELAKLAAMSPAGYFVGLHIRFASPLLTIQTYDPAWIEHYTANAYVMRDPVTAWAFSTTGYARWSELGIPDPFGIMEEAAGFGLRFGVAVSAGPVSSRTIAGAARSDREFTDSEMEQISRIIDRLHQLTEPPEKLTAAQAQALRLIAAGDRHAAAAAKLGISESALKARLTAARQRLMARTTAEAIQRAKDARLL</sequence>
<evidence type="ECO:0000256" key="1">
    <source>
        <dbReference type="ARBA" id="ARBA00023015"/>
    </source>
</evidence>
<dbReference type="EMBL" id="FZOY01000004">
    <property type="protein sequence ID" value="SNS92148.1"/>
    <property type="molecule type" value="Genomic_DNA"/>
</dbReference>
<dbReference type="RefSeq" id="WP_089233439.1">
    <property type="nucleotide sequence ID" value="NZ_FZOY01000004.1"/>
</dbReference>
<dbReference type="InterPro" id="IPR000792">
    <property type="entry name" value="Tscrpt_reg_LuxR_C"/>
</dbReference>
<feature type="domain" description="HTH luxR-type" evidence="4">
    <location>
        <begin position="140"/>
        <end position="197"/>
    </location>
</feature>
<dbReference type="InterPro" id="IPR036388">
    <property type="entry name" value="WH-like_DNA-bd_sf"/>
</dbReference>
<dbReference type="Gene3D" id="3.30.450.80">
    <property type="entry name" value="Transcription factor LuxR-like, autoinducer-binding domain"/>
    <property type="match status" value="1"/>
</dbReference>
<gene>
    <name evidence="5" type="ORF">SAMN05421757_104362</name>
</gene>
<dbReference type="InterPro" id="IPR005143">
    <property type="entry name" value="TF_LuxR_autoind-bd_dom"/>
</dbReference>
<name>A0A239IFY2_9RHOB</name>